<keyword evidence="15" id="KW-1185">Reference proteome</keyword>
<evidence type="ECO:0000256" key="5">
    <source>
        <dbReference type="ARBA" id="ARBA00022741"/>
    </source>
</evidence>
<dbReference type="PANTHER" id="PTHR43740">
    <property type="entry name" value="LEUCYL-TRNA SYNTHETASE"/>
    <property type="match status" value="1"/>
</dbReference>
<sequence>MSIVFIKIPHFYKKCHRTFYSSINCKQLRKNSLALWQEELNTEIKVNIENHWRKEVINDIRSNQKLKSFYVLPMFPYPSGNLHMGHVRVYSISDTISRFQKLCGYNVVHPMGWDAFGLPAENAAIERNIPPTKWTLSNIASMKQQLLQLAFDFNWDREISTCDPAYYKWTQYIFLKLFEKGLAYQNKALVNWDPVDKTVLADEQVDDVGCSWRSGAKVEKKVLTQWFVKTTMFAQKLYDGLNNQNLENWKDIINLQKHWIGECNGVVVNFKLKTNTGDKLLDVWTSEPHKFIHGSFLTISSTNVAAQELASESVKTLTAYNPVTGAEIPVYVSDDASYAEGRDVHIACPQTCEHDKHLADILNISVEDYHVDVEGDGKKAIQMAKSKNVGGYVVSSKLKDWLISRQRYWGTPIPIIHCPSCGAVPVPYEDLPVKLPEIKSLELGIQTLATADDWINCECPKCHQNAKRETDTMDTFVDSSWYYYRFLDPQNNMLPFDKSKLEGNTPVHMYIGGKEHAVLHLYYARFMSYFLHSLGWTPNAEPFKKLIVQGMVMGQSYKLKSSGKYIPPENVYQVGNDYKEKGSDEPLLVQWEKMSKSKYNGENPSKLLETYGCDTTRLLILADVPPATSRRWSDATFPGVLNWQKRLWMTMQEFITHRKNDTICKSNNFTDENFTALEQKIADSRNYFIANTTYHFKYTQKLSVGISRLQGLTSVLRNKLPPEIIARSEQFELTLASLIIMLSPITPHFCSELWAGFREAPGRICNNSSMIKWDNNVLEQSWPVVDDDYELSFLCKVDGADRCELKVKAADLPNMSQEMALEMMLKEAQVSKRITRGILKSKYELYPECRAILHITSIKKDNVIKVAAN</sequence>
<dbReference type="InterPro" id="IPR001412">
    <property type="entry name" value="aa-tRNA-synth_I_CS"/>
</dbReference>
<evidence type="ECO:0000259" key="12">
    <source>
        <dbReference type="Pfam" id="PF00133"/>
    </source>
</evidence>
<feature type="domain" description="Methionyl/Valyl/Leucyl/Isoleucyl-tRNA synthetase anticodon-binding" evidence="13">
    <location>
        <begin position="735"/>
        <end position="790"/>
    </location>
</feature>
<evidence type="ECO:0000256" key="11">
    <source>
        <dbReference type="RuleBase" id="RU363035"/>
    </source>
</evidence>
<evidence type="ECO:0000256" key="7">
    <source>
        <dbReference type="ARBA" id="ARBA00022917"/>
    </source>
</evidence>
<dbReference type="GO" id="GO:0032543">
    <property type="term" value="P:mitochondrial translation"/>
    <property type="evidence" value="ECO:0007669"/>
    <property type="project" value="TreeGrafter"/>
</dbReference>
<evidence type="ECO:0000313" key="15">
    <source>
        <dbReference type="Proteomes" id="UP000653454"/>
    </source>
</evidence>
<keyword evidence="5 11" id="KW-0547">Nucleotide-binding</keyword>
<dbReference type="EMBL" id="CAJHNJ030000020">
    <property type="protein sequence ID" value="CAG9117689.1"/>
    <property type="molecule type" value="Genomic_DNA"/>
</dbReference>
<comment type="caution">
    <text evidence="14">The sequence shown here is derived from an EMBL/GenBank/DDBJ whole genome shotgun (WGS) entry which is preliminary data.</text>
</comment>
<proteinExistence type="inferred from homology"/>
<evidence type="ECO:0000256" key="10">
    <source>
        <dbReference type="ARBA" id="ARBA00047469"/>
    </source>
</evidence>
<keyword evidence="8 11" id="KW-0030">Aminoacyl-tRNA synthetase</keyword>
<evidence type="ECO:0000259" key="13">
    <source>
        <dbReference type="Pfam" id="PF08264"/>
    </source>
</evidence>
<dbReference type="GO" id="GO:0005524">
    <property type="term" value="F:ATP binding"/>
    <property type="evidence" value="ECO:0007669"/>
    <property type="project" value="UniProtKB-KW"/>
</dbReference>
<evidence type="ECO:0000256" key="2">
    <source>
        <dbReference type="ARBA" id="ARBA00005594"/>
    </source>
</evidence>
<dbReference type="EC" id="6.1.1.4" evidence="3"/>
<evidence type="ECO:0000256" key="9">
    <source>
        <dbReference type="ARBA" id="ARBA00030520"/>
    </source>
</evidence>
<evidence type="ECO:0000256" key="1">
    <source>
        <dbReference type="ARBA" id="ARBA00004305"/>
    </source>
</evidence>
<dbReference type="SUPFAM" id="SSF50677">
    <property type="entry name" value="ValRS/IleRS/LeuRS editing domain"/>
    <property type="match status" value="1"/>
</dbReference>
<dbReference type="GO" id="GO:0002161">
    <property type="term" value="F:aminoacyl-tRNA deacylase activity"/>
    <property type="evidence" value="ECO:0007669"/>
    <property type="project" value="InterPro"/>
</dbReference>
<keyword evidence="4 11" id="KW-0436">Ligase</keyword>
<dbReference type="Proteomes" id="UP000653454">
    <property type="component" value="Unassembled WGS sequence"/>
</dbReference>
<evidence type="ECO:0000256" key="4">
    <source>
        <dbReference type="ARBA" id="ARBA00022598"/>
    </source>
</evidence>
<dbReference type="SUPFAM" id="SSF52374">
    <property type="entry name" value="Nucleotidylyl transferase"/>
    <property type="match status" value="1"/>
</dbReference>
<dbReference type="AlphaFoldDB" id="A0A8S4EQ14"/>
<keyword evidence="7 11" id="KW-0648">Protein biosynthesis</keyword>
<gene>
    <name evidence="14" type="ORF">PLXY2_LOCUS6322</name>
</gene>
<protein>
    <recommendedName>
        <fullName evidence="3">leucine--tRNA ligase</fullName>
        <ecNumber evidence="3">6.1.1.4</ecNumber>
    </recommendedName>
    <alternativeName>
        <fullName evidence="9">Leucyl-tRNA synthetase</fullName>
    </alternativeName>
</protein>
<reference evidence="14" key="1">
    <citation type="submission" date="2020-11" db="EMBL/GenBank/DDBJ databases">
        <authorList>
            <person name="Whiteford S."/>
        </authorList>
    </citation>
    <scope>NUCLEOTIDE SEQUENCE</scope>
</reference>
<feature type="domain" description="Aminoacyl-tRNA synthetase class Ia" evidence="12">
    <location>
        <begin position="51"/>
        <end position="244"/>
    </location>
</feature>
<dbReference type="InterPro" id="IPR009008">
    <property type="entry name" value="Val/Leu/Ile-tRNA-synth_edit"/>
</dbReference>
<dbReference type="InterPro" id="IPR002302">
    <property type="entry name" value="Leu-tRNA-ligase"/>
</dbReference>
<dbReference type="Pfam" id="PF08264">
    <property type="entry name" value="Anticodon_1"/>
    <property type="match status" value="1"/>
</dbReference>
<comment type="similarity">
    <text evidence="2 11">Belongs to the class-I aminoacyl-tRNA synthetase family.</text>
</comment>
<dbReference type="PRINTS" id="PR00985">
    <property type="entry name" value="TRNASYNTHLEU"/>
</dbReference>
<dbReference type="FunFam" id="3.40.50.620:FF:000100">
    <property type="entry name" value="probable leucine--tRNA ligase, mitochondrial"/>
    <property type="match status" value="1"/>
</dbReference>
<dbReference type="Gene3D" id="3.40.50.620">
    <property type="entry name" value="HUPs"/>
    <property type="match status" value="2"/>
</dbReference>
<evidence type="ECO:0000313" key="14">
    <source>
        <dbReference type="EMBL" id="CAG9117689.1"/>
    </source>
</evidence>
<evidence type="ECO:0000256" key="3">
    <source>
        <dbReference type="ARBA" id="ARBA00013164"/>
    </source>
</evidence>
<dbReference type="CDD" id="cd00812">
    <property type="entry name" value="LeuRS_core"/>
    <property type="match status" value="1"/>
</dbReference>
<dbReference type="FunFam" id="1.10.730.10:FF:000002">
    <property type="entry name" value="Leucine--tRNA ligase"/>
    <property type="match status" value="1"/>
</dbReference>
<organism evidence="14 15">
    <name type="scientific">Plutella xylostella</name>
    <name type="common">Diamondback moth</name>
    <name type="synonym">Plutella maculipennis</name>
    <dbReference type="NCBI Taxonomy" id="51655"/>
    <lineage>
        <taxon>Eukaryota</taxon>
        <taxon>Metazoa</taxon>
        <taxon>Ecdysozoa</taxon>
        <taxon>Arthropoda</taxon>
        <taxon>Hexapoda</taxon>
        <taxon>Insecta</taxon>
        <taxon>Pterygota</taxon>
        <taxon>Neoptera</taxon>
        <taxon>Endopterygota</taxon>
        <taxon>Lepidoptera</taxon>
        <taxon>Glossata</taxon>
        <taxon>Ditrysia</taxon>
        <taxon>Yponomeutoidea</taxon>
        <taxon>Plutellidae</taxon>
        <taxon>Plutella</taxon>
    </lineage>
</organism>
<dbReference type="InterPro" id="IPR014729">
    <property type="entry name" value="Rossmann-like_a/b/a_fold"/>
</dbReference>
<dbReference type="SUPFAM" id="SSF47323">
    <property type="entry name" value="Anticodon-binding domain of a subclass of class I aminoacyl-tRNA synthetases"/>
    <property type="match status" value="1"/>
</dbReference>
<dbReference type="Pfam" id="PF00133">
    <property type="entry name" value="tRNA-synt_1"/>
    <property type="match status" value="2"/>
</dbReference>
<feature type="domain" description="Aminoacyl-tRNA synthetase class Ia" evidence="12">
    <location>
        <begin position="397"/>
        <end position="573"/>
    </location>
</feature>
<keyword evidence="6 11" id="KW-0067">ATP-binding</keyword>
<dbReference type="Gene3D" id="1.10.730.10">
    <property type="entry name" value="Isoleucyl-tRNA Synthetase, Domain 1"/>
    <property type="match status" value="2"/>
</dbReference>
<evidence type="ECO:0000256" key="6">
    <source>
        <dbReference type="ARBA" id="ARBA00022840"/>
    </source>
</evidence>
<dbReference type="GO" id="GO:0004823">
    <property type="term" value="F:leucine-tRNA ligase activity"/>
    <property type="evidence" value="ECO:0007669"/>
    <property type="project" value="UniProtKB-EC"/>
</dbReference>
<accession>A0A8S4EQ14</accession>
<dbReference type="FunFam" id="3.40.50.620:FF:000003">
    <property type="entry name" value="Leucine--tRNA ligase"/>
    <property type="match status" value="1"/>
</dbReference>
<dbReference type="GO" id="GO:0006429">
    <property type="term" value="P:leucyl-tRNA aminoacylation"/>
    <property type="evidence" value="ECO:0007669"/>
    <property type="project" value="InterPro"/>
</dbReference>
<evidence type="ECO:0000256" key="8">
    <source>
        <dbReference type="ARBA" id="ARBA00023146"/>
    </source>
</evidence>
<dbReference type="InterPro" id="IPR013155">
    <property type="entry name" value="M/V/L/I-tRNA-synth_anticd-bd"/>
</dbReference>
<name>A0A8S4EQ14_PLUXY</name>
<comment type="subcellular location">
    <subcellularLocation>
        <location evidence="1">Mitochondrion matrix</location>
    </subcellularLocation>
</comment>
<dbReference type="GO" id="GO:0005759">
    <property type="term" value="C:mitochondrial matrix"/>
    <property type="evidence" value="ECO:0007669"/>
    <property type="project" value="UniProtKB-SubCell"/>
</dbReference>
<dbReference type="PROSITE" id="PS00178">
    <property type="entry name" value="AA_TRNA_LIGASE_I"/>
    <property type="match status" value="1"/>
</dbReference>
<dbReference type="InterPro" id="IPR002300">
    <property type="entry name" value="aa-tRNA-synth_Ia"/>
</dbReference>
<comment type="catalytic activity">
    <reaction evidence="10">
        <text>tRNA(Leu) + L-leucine + ATP = L-leucyl-tRNA(Leu) + AMP + diphosphate</text>
        <dbReference type="Rhea" id="RHEA:11688"/>
        <dbReference type="Rhea" id="RHEA-COMP:9613"/>
        <dbReference type="Rhea" id="RHEA-COMP:9622"/>
        <dbReference type="ChEBI" id="CHEBI:30616"/>
        <dbReference type="ChEBI" id="CHEBI:33019"/>
        <dbReference type="ChEBI" id="CHEBI:57427"/>
        <dbReference type="ChEBI" id="CHEBI:78442"/>
        <dbReference type="ChEBI" id="CHEBI:78494"/>
        <dbReference type="ChEBI" id="CHEBI:456215"/>
        <dbReference type="EC" id="6.1.1.4"/>
    </reaction>
</comment>
<dbReference type="PANTHER" id="PTHR43740:SF2">
    <property type="entry name" value="LEUCINE--TRNA LIGASE, MITOCHONDRIAL"/>
    <property type="match status" value="1"/>
</dbReference>
<dbReference type="InterPro" id="IPR009080">
    <property type="entry name" value="tRNAsynth_Ia_anticodon-bd"/>
</dbReference>